<evidence type="ECO:0000256" key="10">
    <source>
        <dbReference type="ARBA" id="ARBA00023242"/>
    </source>
</evidence>
<dbReference type="InterPro" id="IPR008598">
    <property type="entry name" value="Di19_Zn-bd"/>
</dbReference>
<feature type="binding site" evidence="12">
    <location>
        <position position="10"/>
    </location>
    <ligand>
        <name>Zn(2+)</name>
        <dbReference type="ChEBI" id="CHEBI:29105"/>
    </ligand>
</feature>
<feature type="region of interest" description="Disordered" evidence="13">
    <location>
        <begin position="245"/>
        <end position="284"/>
    </location>
</feature>
<evidence type="ECO:0000259" key="14">
    <source>
        <dbReference type="PROSITE" id="PS50157"/>
    </source>
</evidence>
<feature type="compositionally biased region" description="Polar residues" evidence="13">
    <location>
        <begin position="104"/>
        <end position="117"/>
    </location>
</feature>
<dbReference type="SUPFAM" id="SSF57716">
    <property type="entry name" value="Glucocorticoid receptor-like (DNA-binding domain)"/>
    <property type="match status" value="1"/>
</dbReference>
<feature type="binding site" evidence="12">
    <location>
        <position position="59"/>
    </location>
    <ligand>
        <name>Zn(2+)</name>
        <dbReference type="ChEBI" id="CHEBI:29105"/>
    </ligand>
</feature>
<comment type="subcellular location">
    <subcellularLocation>
        <location evidence="1">Nucleus</location>
    </subcellularLocation>
</comment>
<feature type="compositionally biased region" description="Acidic residues" evidence="13">
    <location>
        <begin position="606"/>
        <end position="619"/>
    </location>
</feature>
<keyword evidence="16" id="KW-1185">Reference proteome</keyword>
<feature type="region of interest" description="Disordered" evidence="13">
    <location>
        <begin position="603"/>
        <end position="626"/>
    </location>
</feature>
<dbReference type="RefSeq" id="XP_030374574.1">
    <property type="nucleotide sequence ID" value="XM_030518714.1"/>
</dbReference>
<keyword evidence="3 12" id="KW-0479">Metal-binding</keyword>
<dbReference type="AlphaFoldDB" id="A0A6J2TF01"/>
<feature type="binding site" evidence="12">
    <location>
        <position position="56"/>
    </location>
    <ligand>
        <name>Zn(2+)</name>
        <dbReference type="ChEBI" id="CHEBI:29105"/>
    </ligand>
</feature>
<evidence type="ECO:0000256" key="5">
    <source>
        <dbReference type="ARBA" id="ARBA00022771"/>
    </source>
</evidence>
<dbReference type="PANTHER" id="PTHR24404">
    <property type="entry name" value="ZINC FINGER PROTEIN"/>
    <property type="match status" value="1"/>
</dbReference>
<accession>A0A6J2TF01</accession>
<dbReference type="OrthoDB" id="9439903at2759"/>
<feature type="domain" description="C2H2-type" evidence="14">
    <location>
        <begin position="534"/>
        <end position="561"/>
    </location>
</feature>
<dbReference type="Proteomes" id="UP000504634">
    <property type="component" value="Unplaced"/>
</dbReference>
<dbReference type="InterPro" id="IPR012934">
    <property type="entry name" value="Znf_AD"/>
</dbReference>
<organism evidence="16 17">
    <name type="scientific">Drosophila lebanonensis</name>
    <name type="common">Fruit fly</name>
    <name type="synonym">Scaptodrosophila lebanonensis</name>
    <dbReference type="NCBI Taxonomy" id="7225"/>
    <lineage>
        <taxon>Eukaryota</taxon>
        <taxon>Metazoa</taxon>
        <taxon>Ecdysozoa</taxon>
        <taxon>Arthropoda</taxon>
        <taxon>Hexapoda</taxon>
        <taxon>Insecta</taxon>
        <taxon>Pterygota</taxon>
        <taxon>Neoptera</taxon>
        <taxon>Endopterygota</taxon>
        <taxon>Diptera</taxon>
        <taxon>Brachycera</taxon>
        <taxon>Muscomorpha</taxon>
        <taxon>Ephydroidea</taxon>
        <taxon>Drosophilidae</taxon>
        <taxon>Scaptodrosophila</taxon>
    </lineage>
</organism>
<keyword evidence="9" id="KW-0804">Transcription</keyword>
<evidence type="ECO:0000313" key="16">
    <source>
        <dbReference type="Proteomes" id="UP000504634"/>
    </source>
</evidence>
<dbReference type="FunFam" id="3.30.160.60:FF:000446">
    <property type="entry name" value="Zinc finger protein"/>
    <property type="match status" value="1"/>
</dbReference>
<feature type="compositionally biased region" description="Polar residues" evidence="13">
    <location>
        <begin position="272"/>
        <end position="284"/>
    </location>
</feature>
<dbReference type="FunFam" id="3.30.160.60:FF:000508">
    <property type="entry name" value="Myeloid zinc finger 1"/>
    <property type="match status" value="1"/>
</dbReference>
<dbReference type="Gene3D" id="3.30.160.60">
    <property type="entry name" value="Classic Zinc Finger"/>
    <property type="match status" value="8"/>
</dbReference>
<dbReference type="FunFam" id="3.30.160.60:FF:000145">
    <property type="entry name" value="Zinc finger protein 574"/>
    <property type="match status" value="1"/>
</dbReference>
<dbReference type="GO" id="GO:0006357">
    <property type="term" value="P:regulation of transcription by RNA polymerase II"/>
    <property type="evidence" value="ECO:0007669"/>
    <property type="project" value="TreeGrafter"/>
</dbReference>
<evidence type="ECO:0000256" key="3">
    <source>
        <dbReference type="ARBA" id="ARBA00022723"/>
    </source>
</evidence>
<dbReference type="GO" id="GO:0032502">
    <property type="term" value="P:developmental process"/>
    <property type="evidence" value="ECO:0007669"/>
    <property type="project" value="UniProtKB-ARBA"/>
</dbReference>
<dbReference type="PROSITE" id="PS50157">
    <property type="entry name" value="ZINC_FINGER_C2H2_2"/>
    <property type="match status" value="9"/>
</dbReference>
<evidence type="ECO:0000259" key="15">
    <source>
        <dbReference type="PROSITE" id="PS51915"/>
    </source>
</evidence>
<dbReference type="GO" id="GO:0003700">
    <property type="term" value="F:DNA-binding transcription factor activity"/>
    <property type="evidence" value="ECO:0007669"/>
    <property type="project" value="TreeGrafter"/>
</dbReference>
<keyword evidence="4" id="KW-0677">Repeat</keyword>
<feature type="domain" description="C2H2-type" evidence="14">
    <location>
        <begin position="394"/>
        <end position="421"/>
    </location>
</feature>
<evidence type="ECO:0000256" key="4">
    <source>
        <dbReference type="ARBA" id="ARBA00022737"/>
    </source>
</evidence>
<feature type="domain" description="C2H2-type" evidence="14">
    <location>
        <begin position="340"/>
        <end position="367"/>
    </location>
</feature>
<dbReference type="Pfam" id="PF13912">
    <property type="entry name" value="zf-C2H2_6"/>
    <property type="match status" value="3"/>
</dbReference>
<dbReference type="FunFam" id="3.30.160.60:FF:001370">
    <property type="entry name" value="Zinc finger protein"/>
    <property type="match status" value="1"/>
</dbReference>
<dbReference type="Pfam" id="PF00096">
    <property type="entry name" value="zf-C2H2"/>
    <property type="match status" value="3"/>
</dbReference>
<dbReference type="InterPro" id="IPR036236">
    <property type="entry name" value="Znf_C2H2_sf"/>
</dbReference>
<dbReference type="GO" id="GO:0000978">
    <property type="term" value="F:RNA polymerase II cis-regulatory region sequence-specific DNA binding"/>
    <property type="evidence" value="ECO:0007669"/>
    <property type="project" value="TreeGrafter"/>
</dbReference>
<feature type="domain" description="ZAD" evidence="15">
    <location>
        <begin position="5"/>
        <end position="83"/>
    </location>
</feature>
<dbReference type="PANTHER" id="PTHR24404:SF114">
    <property type="entry name" value="KLUMPFUSS, ISOFORM B-RELATED"/>
    <property type="match status" value="1"/>
</dbReference>
<comment type="similarity">
    <text evidence="2">Belongs to the krueppel C2H2-type zinc-finger protein family.</text>
</comment>
<evidence type="ECO:0000256" key="7">
    <source>
        <dbReference type="ARBA" id="ARBA00023015"/>
    </source>
</evidence>
<dbReference type="SMART" id="SM00868">
    <property type="entry name" value="zf-AD"/>
    <property type="match status" value="2"/>
</dbReference>
<reference evidence="17" key="1">
    <citation type="submission" date="2025-08" db="UniProtKB">
        <authorList>
            <consortium name="RefSeq"/>
        </authorList>
    </citation>
    <scope>IDENTIFICATION</scope>
    <source>
        <strain evidence="17">11010-0011.00</strain>
        <tissue evidence="17">Whole body</tissue>
    </source>
</reference>
<evidence type="ECO:0000256" key="11">
    <source>
        <dbReference type="PROSITE-ProRule" id="PRU00042"/>
    </source>
</evidence>
<feature type="domain" description="C2H2-type" evidence="14">
    <location>
        <begin position="562"/>
        <end position="589"/>
    </location>
</feature>
<protein>
    <submittedName>
        <fullName evidence="17">Zinc finger protein 436</fullName>
    </submittedName>
</protein>
<gene>
    <name evidence="17" type="primary">LOC115624119</name>
</gene>
<feature type="compositionally biased region" description="Low complexity" evidence="13">
    <location>
        <begin position="245"/>
        <end position="254"/>
    </location>
</feature>
<dbReference type="FunFam" id="3.30.160.60:FF:001498">
    <property type="entry name" value="Zinc finger protein 404"/>
    <property type="match status" value="1"/>
</dbReference>
<proteinExistence type="inferred from homology"/>
<keyword evidence="8" id="KW-0238">DNA-binding</keyword>
<name>A0A6J2TF01_DROLE</name>
<dbReference type="FunFam" id="3.30.160.60:FF:000202">
    <property type="entry name" value="Zinc finger protein 574"/>
    <property type="match status" value="1"/>
</dbReference>
<dbReference type="GO" id="GO:0042802">
    <property type="term" value="F:identical protein binding"/>
    <property type="evidence" value="ECO:0007669"/>
    <property type="project" value="UniProtKB-ARBA"/>
</dbReference>
<dbReference type="PROSITE" id="PS00028">
    <property type="entry name" value="ZINC_FINGER_C2H2_1"/>
    <property type="match status" value="9"/>
</dbReference>
<feature type="domain" description="C2H2-type" evidence="14">
    <location>
        <begin position="365"/>
        <end position="388"/>
    </location>
</feature>
<evidence type="ECO:0000256" key="8">
    <source>
        <dbReference type="ARBA" id="ARBA00023125"/>
    </source>
</evidence>
<dbReference type="GO" id="GO:0005634">
    <property type="term" value="C:nucleus"/>
    <property type="evidence" value="ECO:0007669"/>
    <property type="project" value="UniProtKB-SubCell"/>
</dbReference>
<evidence type="ECO:0000256" key="12">
    <source>
        <dbReference type="PROSITE-ProRule" id="PRU01263"/>
    </source>
</evidence>
<feature type="domain" description="C2H2-type" evidence="14">
    <location>
        <begin position="450"/>
        <end position="477"/>
    </location>
</feature>
<evidence type="ECO:0000256" key="13">
    <source>
        <dbReference type="SAM" id="MobiDB-lite"/>
    </source>
</evidence>
<dbReference type="InterPro" id="IPR050589">
    <property type="entry name" value="Ikaros_C2H2-ZF"/>
</dbReference>
<dbReference type="SMART" id="SM00355">
    <property type="entry name" value="ZnF_C2H2"/>
    <property type="match status" value="10"/>
</dbReference>
<keyword evidence="5 11" id="KW-0863">Zinc-finger</keyword>
<keyword evidence="10" id="KW-0539">Nucleus</keyword>
<feature type="domain" description="C2H2-type" evidence="14">
    <location>
        <begin position="506"/>
        <end position="533"/>
    </location>
</feature>
<dbReference type="Pfam" id="PF07776">
    <property type="entry name" value="zf-AD"/>
    <property type="match status" value="1"/>
</dbReference>
<feature type="domain" description="C2H2-type" evidence="14">
    <location>
        <begin position="478"/>
        <end position="505"/>
    </location>
</feature>
<dbReference type="InterPro" id="IPR013087">
    <property type="entry name" value="Znf_C2H2_type"/>
</dbReference>
<dbReference type="GeneID" id="115624119"/>
<dbReference type="GO" id="GO:0008270">
    <property type="term" value="F:zinc ion binding"/>
    <property type="evidence" value="ECO:0007669"/>
    <property type="project" value="UniProtKB-UniRule"/>
</dbReference>
<dbReference type="SUPFAM" id="SSF57667">
    <property type="entry name" value="beta-beta-alpha zinc fingers"/>
    <property type="match status" value="5"/>
</dbReference>
<dbReference type="PROSITE" id="PS51915">
    <property type="entry name" value="ZAD"/>
    <property type="match status" value="1"/>
</dbReference>
<evidence type="ECO:0000313" key="17">
    <source>
        <dbReference type="RefSeq" id="XP_030374574.1"/>
    </source>
</evidence>
<evidence type="ECO:0000256" key="1">
    <source>
        <dbReference type="ARBA" id="ARBA00004123"/>
    </source>
</evidence>
<evidence type="ECO:0000256" key="9">
    <source>
        <dbReference type="ARBA" id="ARBA00023163"/>
    </source>
</evidence>
<feature type="binding site" evidence="12">
    <location>
        <position position="7"/>
    </location>
    <ligand>
        <name>Zn(2+)</name>
        <dbReference type="ChEBI" id="CHEBI:29105"/>
    </ligand>
</feature>
<dbReference type="Gene3D" id="3.40.1800.20">
    <property type="match status" value="1"/>
</dbReference>
<evidence type="ECO:0000256" key="6">
    <source>
        <dbReference type="ARBA" id="ARBA00022833"/>
    </source>
</evidence>
<keyword evidence="6 12" id="KW-0862">Zinc</keyword>
<sequence length="626" mass="71038">MDVEKICRTCLSLSGPFLSIYEGQNGAGTAGCLADMLQHFTKTQPRLEDNLPKKVCLSCISEINHCYSFKLKCENSNRTLHQLLPNANAWPEDTSTEEKAVQTTTTISTSREVQTDTPPAEEKSTVEASYDNDVDDEDFYDIAALGSEEPADSQTKISENIILQVEKDDMKYETEMIYNQATGELHEQTTVETLGSKQKEYKFTIFNNANGETEIAPTPSVPESVSHVTTRKGAAKLLQQQMEQQQEQAPIQIQGKRNIRRRRAANSEELQETSTTPPKQLKSTVASKVPNGTIASITTPTSVNSNVKLKYRCERCNAGFALEKSLAIHRRQNGCTNLSFKCNECERVFVSMDHLNEHQATHSSYNCTECSEVFETKEDLGRHMVQGHKRNLRNQCTVCQKVFTMLSTLRDHMRIHTGEKPFTCKTCGKSFTQNANLRQHMLRHSDIKRFKCELCPHSFVTKAELSSHARTHTGDKPYECDSCSAKFTTSCSLAKHKRKHTGERPYACDLCPLRFTALNVLKNHRRTHTGEKPYVCPYCFKSFTQRGDCQMHKRTHQGEKIYICPVCSQEFKSMEDMRSHLILHDQQEKELVHYTLLSTKENALHDDEEDADEEADEGETTQTLVL</sequence>
<keyword evidence="7" id="KW-0805">Transcription regulation</keyword>
<feature type="domain" description="C2H2-type" evidence="14">
    <location>
        <begin position="422"/>
        <end position="449"/>
    </location>
</feature>
<evidence type="ECO:0000256" key="2">
    <source>
        <dbReference type="ARBA" id="ARBA00006991"/>
    </source>
</evidence>
<dbReference type="Pfam" id="PF05605">
    <property type="entry name" value="zf-Di19"/>
    <property type="match status" value="1"/>
</dbReference>
<feature type="region of interest" description="Disordered" evidence="13">
    <location>
        <begin position="104"/>
        <end position="129"/>
    </location>
</feature>